<dbReference type="InterPro" id="IPR001789">
    <property type="entry name" value="Sig_transdc_resp-reg_receiver"/>
</dbReference>
<gene>
    <name evidence="5" type="ORF">ACGRH2_19895</name>
</gene>
<dbReference type="Gene3D" id="3.40.50.2300">
    <property type="match status" value="1"/>
</dbReference>
<comment type="caution">
    <text evidence="5">The sequence shown here is derived from an EMBL/GenBank/DDBJ whole genome shotgun (WGS) entry which is preliminary data.</text>
</comment>
<dbReference type="InterPro" id="IPR051015">
    <property type="entry name" value="EvgA-like"/>
</dbReference>
<reference evidence="5 6" key="1">
    <citation type="submission" date="2024-10" db="EMBL/GenBank/DDBJ databases">
        <authorList>
            <person name="Yibar A."/>
            <person name="Saticioglu I.B."/>
            <person name="Duman M."/>
            <person name="Ajmi N."/>
            <person name="Gurler F."/>
            <person name="Ay H."/>
            <person name="Onuk E."/>
            <person name="Guler S."/>
            <person name="Romalde J.L."/>
        </authorList>
    </citation>
    <scope>NUCLEOTIDE SEQUENCE [LARGE SCALE GENOMIC DNA]</scope>
    <source>
        <strain evidence="5 6">1-TCBS-B</strain>
    </source>
</reference>
<dbReference type="InterPro" id="IPR000792">
    <property type="entry name" value="Tscrpt_reg_LuxR_C"/>
</dbReference>
<keyword evidence="6" id="KW-1185">Reference proteome</keyword>
<dbReference type="Proteomes" id="UP001607125">
    <property type="component" value="Unassembled WGS sequence"/>
</dbReference>
<name>A0ABW7IM05_9VIBR</name>
<dbReference type="PANTHER" id="PTHR45566">
    <property type="entry name" value="HTH-TYPE TRANSCRIPTIONAL REGULATOR YHJB-RELATED"/>
    <property type="match status" value="1"/>
</dbReference>
<dbReference type="RefSeq" id="WP_268679893.1">
    <property type="nucleotide sequence ID" value="NZ_JAPQMW010000025.1"/>
</dbReference>
<sequence>MLQENSINFIVVEAQPLLRQSLTELITNQSFAGNIYSLRDYSEVHSITQTKSVHCILFDPMSDLSAASELMTFLSESRPHIYTIAYSMNTSMSYMRLFNTMGIMGVVSRLDSIETLEASLMAAANGYAFKKHQNYEQVNEVQLSERELTVLKLLTEGHRNKEVARRLNISDKTVSTYKKRVLEKFDVSNIMDLVPKVNACESFLTAR</sequence>
<dbReference type="SUPFAM" id="SSF52172">
    <property type="entry name" value="CheY-like"/>
    <property type="match status" value="1"/>
</dbReference>
<keyword evidence="2" id="KW-0597">Phosphoprotein</keyword>
<protein>
    <submittedName>
        <fullName evidence="5">Response regulator transcription factor</fullName>
    </submittedName>
</protein>
<evidence type="ECO:0000259" key="3">
    <source>
        <dbReference type="PROSITE" id="PS50043"/>
    </source>
</evidence>
<dbReference type="PROSITE" id="PS00622">
    <property type="entry name" value="HTH_LUXR_1"/>
    <property type="match status" value="1"/>
</dbReference>
<dbReference type="EMBL" id="JBIHSF010000011">
    <property type="protein sequence ID" value="MFH0262654.1"/>
    <property type="molecule type" value="Genomic_DNA"/>
</dbReference>
<feature type="modified residue" description="4-aspartylphosphate" evidence="2">
    <location>
        <position position="59"/>
    </location>
</feature>
<dbReference type="SMART" id="SM00421">
    <property type="entry name" value="HTH_LUXR"/>
    <property type="match status" value="1"/>
</dbReference>
<evidence type="ECO:0000259" key="4">
    <source>
        <dbReference type="PROSITE" id="PS50110"/>
    </source>
</evidence>
<evidence type="ECO:0000256" key="1">
    <source>
        <dbReference type="ARBA" id="ARBA00023125"/>
    </source>
</evidence>
<dbReference type="CDD" id="cd06170">
    <property type="entry name" value="LuxR_C_like"/>
    <property type="match status" value="1"/>
</dbReference>
<dbReference type="PROSITE" id="PS50110">
    <property type="entry name" value="RESPONSE_REGULATORY"/>
    <property type="match status" value="1"/>
</dbReference>
<evidence type="ECO:0000313" key="6">
    <source>
        <dbReference type="Proteomes" id="UP001607125"/>
    </source>
</evidence>
<dbReference type="SUPFAM" id="SSF46894">
    <property type="entry name" value="C-terminal effector domain of the bipartite response regulators"/>
    <property type="match status" value="1"/>
</dbReference>
<dbReference type="PROSITE" id="PS50043">
    <property type="entry name" value="HTH_LUXR_2"/>
    <property type="match status" value="1"/>
</dbReference>
<feature type="domain" description="Response regulatory" evidence="4">
    <location>
        <begin position="8"/>
        <end position="124"/>
    </location>
</feature>
<accession>A0ABW7IM05</accession>
<evidence type="ECO:0000256" key="2">
    <source>
        <dbReference type="PROSITE-ProRule" id="PRU00169"/>
    </source>
</evidence>
<evidence type="ECO:0000313" key="5">
    <source>
        <dbReference type="EMBL" id="MFH0262654.1"/>
    </source>
</evidence>
<dbReference type="Gene3D" id="1.10.10.10">
    <property type="entry name" value="Winged helix-like DNA-binding domain superfamily/Winged helix DNA-binding domain"/>
    <property type="match status" value="1"/>
</dbReference>
<organism evidence="5 6">
    <name type="scientific">Vibrio barjaei</name>
    <dbReference type="NCBI Taxonomy" id="1676683"/>
    <lineage>
        <taxon>Bacteria</taxon>
        <taxon>Pseudomonadati</taxon>
        <taxon>Pseudomonadota</taxon>
        <taxon>Gammaproteobacteria</taxon>
        <taxon>Vibrionales</taxon>
        <taxon>Vibrionaceae</taxon>
        <taxon>Vibrio</taxon>
    </lineage>
</organism>
<proteinExistence type="predicted"/>
<dbReference type="PANTHER" id="PTHR45566:SF1">
    <property type="entry name" value="HTH-TYPE TRANSCRIPTIONAL REGULATOR YHJB-RELATED"/>
    <property type="match status" value="1"/>
</dbReference>
<dbReference type="InterPro" id="IPR011006">
    <property type="entry name" value="CheY-like_superfamily"/>
</dbReference>
<dbReference type="Pfam" id="PF00196">
    <property type="entry name" value="GerE"/>
    <property type="match status" value="1"/>
</dbReference>
<feature type="domain" description="HTH luxR-type" evidence="3">
    <location>
        <begin position="136"/>
        <end position="201"/>
    </location>
</feature>
<dbReference type="InterPro" id="IPR016032">
    <property type="entry name" value="Sig_transdc_resp-reg_C-effctor"/>
</dbReference>
<dbReference type="InterPro" id="IPR036388">
    <property type="entry name" value="WH-like_DNA-bd_sf"/>
</dbReference>
<dbReference type="PRINTS" id="PR00038">
    <property type="entry name" value="HTHLUXR"/>
</dbReference>
<keyword evidence="1" id="KW-0238">DNA-binding</keyword>